<gene>
    <name evidence="1" type="ORF">PHABIO_72</name>
</gene>
<dbReference type="EMBL" id="MF042360">
    <property type="protein sequence ID" value="ARV76703.1"/>
    <property type="molecule type" value="Genomic_DNA"/>
</dbReference>
<accession>A0A1Y0SY81</accession>
<organism evidence="1 2">
    <name type="scientific">Pseudomonas phage Phabio</name>
    <dbReference type="NCBI Taxonomy" id="2006668"/>
    <lineage>
        <taxon>Viruses</taxon>
        <taxon>Duplodnaviria</taxon>
        <taxon>Heunggongvirae</taxon>
        <taxon>Uroviricota</taxon>
        <taxon>Caudoviricetes</taxon>
        <taxon>Chimalliviridae</taxon>
        <taxon>Phabiovirus</taxon>
        <taxon>Phabiovirus phabio</taxon>
    </lineage>
</organism>
<protein>
    <submittedName>
        <fullName evidence="1">Uncharacterized protein</fullName>
    </submittedName>
</protein>
<keyword evidence="2" id="KW-1185">Reference proteome</keyword>
<reference evidence="1 2" key="1">
    <citation type="submission" date="2017-05" db="EMBL/GenBank/DDBJ databases">
        <authorList>
            <person name="Song R."/>
            <person name="Chenine A.L."/>
            <person name="Ruprecht R.M."/>
        </authorList>
    </citation>
    <scope>NUCLEOTIDE SEQUENCE [LARGE SCALE GENOMIC DNA]</scope>
</reference>
<name>A0A1Y0SY81_9CAUD</name>
<evidence type="ECO:0000313" key="1">
    <source>
        <dbReference type="EMBL" id="ARV76703.1"/>
    </source>
</evidence>
<proteinExistence type="predicted"/>
<evidence type="ECO:0000313" key="2">
    <source>
        <dbReference type="Proteomes" id="UP000225448"/>
    </source>
</evidence>
<sequence length="75" mass="8598">MLIVNVLIKNVTKPVEFLINDASSLWELLHIFEKTETVLQYTVSDAKGPIHKLLEAFGWGISFKKFATEFDWSQA</sequence>
<dbReference type="Proteomes" id="UP000225448">
    <property type="component" value="Segment"/>
</dbReference>